<keyword evidence="3" id="KW-1185">Reference proteome</keyword>
<evidence type="ECO:0000256" key="1">
    <source>
        <dbReference type="SAM" id="MobiDB-lite"/>
    </source>
</evidence>
<dbReference type="Gene3D" id="1.10.287.2610">
    <property type="match status" value="1"/>
</dbReference>
<dbReference type="EMBL" id="DF973189">
    <property type="protein sequence ID" value="GAU18757.1"/>
    <property type="molecule type" value="Genomic_DNA"/>
</dbReference>
<dbReference type="PANTHER" id="PTHR33499:SF43">
    <property type="entry name" value="TRANSPOSASE, PTTA_EN_SPM, PLANT"/>
    <property type="match status" value="1"/>
</dbReference>
<accession>A0A2Z6MKQ9</accession>
<evidence type="ECO:0000313" key="2">
    <source>
        <dbReference type="EMBL" id="GAU18757.1"/>
    </source>
</evidence>
<dbReference type="OrthoDB" id="1745817at2759"/>
<organism evidence="2 3">
    <name type="scientific">Trifolium subterraneum</name>
    <name type="common">Subterranean clover</name>
    <dbReference type="NCBI Taxonomy" id="3900"/>
    <lineage>
        <taxon>Eukaryota</taxon>
        <taxon>Viridiplantae</taxon>
        <taxon>Streptophyta</taxon>
        <taxon>Embryophyta</taxon>
        <taxon>Tracheophyta</taxon>
        <taxon>Spermatophyta</taxon>
        <taxon>Magnoliopsida</taxon>
        <taxon>eudicotyledons</taxon>
        <taxon>Gunneridae</taxon>
        <taxon>Pentapetalae</taxon>
        <taxon>rosids</taxon>
        <taxon>fabids</taxon>
        <taxon>Fabales</taxon>
        <taxon>Fabaceae</taxon>
        <taxon>Papilionoideae</taxon>
        <taxon>50 kb inversion clade</taxon>
        <taxon>NPAAA clade</taxon>
        <taxon>Hologalegina</taxon>
        <taxon>IRL clade</taxon>
        <taxon>Trifolieae</taxon>
        <taxon>Trifolium</taxon>
    </lineage>
</organism>
<reference evidence="3" key="1">
    <citation type="journal article" date="2017" name="Front. Plant Sci.">
        <title>Climate Clever Clovers: New Paradigm to Reduce the Environmental Footprint of Ruminants by Breeding Low Methanogenic Forages Utilizing Haplotype Variation.</title>
        <authorList>
            <person name="Kaur P."/>
            <person name="Appels R."/>
            <person name="Bayer P.E."/>
            <person name="Keeble-Gagnere G."/>
            <person name="Wang J."/>
            <person name="Hirakawa H."/>
            <person name="Shirasawa K."/>
            <person name="Vercoe P."/>
            <person name="Stefanova K."/>
            <person name="Durmic Z."/>
            <person name="Nichols P."/>
            <person name="Revell C."/>
            <person name="Isobe S.N."/>
            <person name="Edwards D."/>
            <person name="Erskine W."/>
        </authorList>
    </citation>
    <scope>NUCLEOTIDE SEQUENCE [LARGE SCALE GENOMIC DNA]</scope>
    <source>
        <strain evidence="3">cv. Daliak</strain>
    </source>
</reference>
<proteinExistence type="predicted"/>
<evidence type="ECO:0000313" key="3">
    <source>
        <dbReference type="Proteomes" id="UP000242715"/>
    </source>
</evidence>
<protein>
    <submittedName>
        <fullName evidence="2">Uncharacterized protein</fullName>
    </submittedName>
</protein>
<feature type="region of interest" description="Disordered" evidence="1">
    <location>
        <begin position="190"/>
        <end position="210"/>
    </location>
</feature>
<dbReference type="InterPro" id="IPR004252">
    <property type="entry name" value="Probable_transposase_24"/>
</dbReference>
<dbReference type="Proteomes" id="UP000242715">
    <property type="component" value="Unassembled WGS sequence"/>
</dbReference>
<dbReference type="PANTHER" id="PTHR33499">
    <property type="entry name" value="OS12G0282400 PROTEIN-RELATED"/>
    <property type="match status" value="1"/>
</dbReference>
<name>A0A2Z6MKQ9_TRISU</name>
<sequence>MKRKQSPDGKLDVVIHPTRMVAVGPGRNDFITDLSIILRKNARFNVNKWRRVPQSTRDTIVEKVLRDPVTGEEPDLQKLWQITHIRANGEWVDETSKEINDKVAEQIDEKLLKNSEDGVATIEPEIIKTAFKSVVGKKSYMQGFGEGLRASSSSDRVQKLQAELDAQRMETENAKKECNEIRAKLVEVESQLAEERRKREESEARLQDRQKEMQEINNQVQTAIQSALSQYCPPKTEASTSSDHEKIAELEAQLHEAEDVITDIRSELARIMLSDVRGRMDTLVQLILC</sequence>
<dbReference type="AlphaFoldDB" id="A0A2Z6MKQ9"/>
<gene>
    <name evidence="2" type="ORF">TSUD_80460</name>
</gene>
<dbReference type="Pfam" id="PF03004">
    <property type="entry name" value="Transposase_24"/>
    <property type="match status" value="1"/>
</dbReference>